<feature type="region of interest" description="Disordered" evidence="1">
    <location>
        <begin position="76"/>
        <end position="98"/>
    </location>
</feature>
<dbReference type="AlphaFoldDB" id="A0A565APK2"/>
<dbReference type="Proteomes" id="UP000489600">
    <property type="component" value="Unassembled WGS sequence"/>
</dbReference>
<sequence length="98" mass="11525">MARRQYCRCRRMFLILALLSLYLSLKPFLITATRTETSTEFEETKGQELNKIVHLRRIESAPKRRTRTRRMVKVEEINDYPGSGANNRHTPRPSCPDC</sequence>
<feature type="signal peptide" evidence="2">
    <location>
        <begin position="1"/>
        <end position="32"/>
    </location>
</feature>
<comment type="caution">
    <text evidence="3">The sequence shown here is derived from an EMBL/GenBank/DDBJ whole genome shotgun (WGS) entry which is preliminary data.</text>
</comment>
<protein>
    <submittedName>
        <fullName evidence="3">Uncharacterized protein</fullName>
    </submittedName>
</protein>
<dbReference type="PANTHER" id="PTHR33474">
    <property type="entry name" value="TRANSMEMBRANE PROTEIN"/>
    <property type="match status" value="1"/>
</dbReference>
<evidence type="ECO:0000313" key="3">
    <source>
        <dbReference type="EMBL" id="VVA91346.1"/>
    </source>
</evidence>
<proteinExistence type="predicted"/>
<evidence type="ECO:0000256" key="1">
    <source>
        <dbReference type="SAM" id="MobiDB-lite"/>
    </source>
</evidence>
<accession>A0A565APK2</accession>
<gene>
    <name evidence="3" type="ORF">ANE_LOCUS1791</name>
</gene>
<keyword evidence="2" id="KW-0732">Signal</keyword>
<organism evidence="3 4">
    <name type="scientific">Arabis nemorensis</name>
    <dbReference type="NCBI Taxonomy" id="586526"/>
    <lineage>
        <taxon>Eukaryota</taxon>
        <taxon>Viridiplantae</taxon>
        <taxon>Streptophyta</taxon>
        <taxon>Embryophyta</taxon>
        <taxon>Tracheophyta</taxon>
        <taxon>Spermatophyta</taxon>
        <taxon>Magnoliopsida</taxon>
        <taxon>eudicotyledons</taxon>
        <taxon>Gunneridae</taxon>
        <taxon>Pentapetalae</taxon>
        <taxon>rosids</taxon>
        <taxon>malvids</taxon>
        <taxon>Brassicales</taxon>
        <taxon>Brassicaceae</taxon>
        <taxon>Arabideae</taxon>
        <taxon>Arabis</taxon>
    </lineage>
</organism>
<dbReference type="PANTHER" id="PTHR33474:SF31">
    <property type="entry name" value="TRANSMEMBRANE PROTEIN"/>
    <property type="match status" value="1"/>
</dbReference>
<reference evidence="3" key="1">
    <citation type="submission" date="2019-07" db="EMBL/GenBank/DDBJ databases">
        <authorList>
            <person name="Dittberner H."/>
        </authorList>
    </citation>
    <scope>NUCLEOTIDE SEQUENCE [LARGE SCALE GENOMIC DNA]</scope>
</reference>
<keyword evidence="4" id="KW-1185">Reference proteome</keyword>
<evidence type="ECO:0000256" key="2">
    <source>
        <dbReference type="SAM" id="SignalP"/>
    </source>
</evidence>
<evidence type="ECO:0000313" key="4">
    <source>
        <dbReference type="Proteomes" id="UP000489600"/>
    </source>
</evidence>
<name>A0A565APK2_9BRAS</name>
<feature type="chain" id="PRO_5021834407" evidence="2">
    <location>
        <begin position="33"/>
        <end position="98"/>
    </location>
</feature>
<dbReference type="EMBL" id="CABITT030000001">
    <property type="protein sequence ID" value="VVA91346.1"/>
    <property type="molecule type" value="Genomic_DNA"/>
</dbReference>